<dbReference type="EMBL" id="OU893339">
    <property type="protein sequence ID" value="CAG9795568.1"/>
    <property type="molecule type" value="Genomic_DNA"/>
</dbReference>
<reference evidence="3" key="1">
    <citation type="submission" date="2021-12" db="EMBL/GenBank/DDBJ databases">
        <authorList>
            <person name="King R."/>
        </authorList>
    </citation>
    <scope>NUCLEOTIDE SEQUENCE</scope>
</reference>
<proteinExistence type="predicted"/>
<protein>
    <submittedName>
        <fullName evidence="3">Uncharacterized protein</fullName>
    </submittedName>
</protein>
<feature type="coiled-coil region" evidence="1">
    <location>
        <begin position="427"/>
        <end position="533"/>
    </location>
</feature>
<evidence type="ECO:0000256" key="2">
    <source>
        <dbReference type="SAM" id="MobiDB-lite"/>
    </source>
</evidence>
<evidence type="ECO:0000256" key="1">
    <source>
        <dbReference type="SAM" id="Coils"/>
    </source>
</evidence>
<gene>
    <name evidence="3" type="ORF">DIATSA_LOCUS12820</name>
</gene>
<keyword evidence="4" id="KW-1185">Reference proteome</keyword>
<dbReference type="OrthoDB" id="2436455at2759"/>
<reference evidence="3" key="2">
    <citation type="submission" date="2022-10" db="EMBL/GenBank/DDBJ databases">
        <authorList>
            <consortium name="ENA_rothamsted_submissions"/>
            <consortium name="culmorum"/>
            <person name="King R."/>
        </authorList>
    </citation>
    <scope>NUCLEOTIDE SEQUENCE</scope>
</reference>
<accession>A0A9N9WLD6</accession>
<feature type="region of interest" description="Disordered" evidence="2">
    <location>
        <begin position="559"/>
        <end position="607"/>
    </location>
</feature>
<sequence length="683" mass="78410">MLQSKINDNEKDLKEKDDCINTKDALIGSVQQELKEEKANKAILQIELGIKESMLSELKQKVNEAHSDDVFKALRNEEWLKAVGQRDMYAVAGTDKFASYKYASPIEKDYRDFHYQVDNTTSDLTHSSMDSIKTISDLEKIIHDKNRTITALQSDVTYLKSLIADSENKLLDVSKDLEVSKENCQQLSNQLKKIVHQKNEEIADLKRQVSKMSVTENRASQIIKVSAKYQAIILKRISEIKSNVVLKELTNFGNASNGDNELRRSLNAGTITMEDLENFLETTDKHLRRCSEKQIMLQKERDRLAEVNRINESEIINMRKFLTELSVSFKTFGNLKDLYTQKLSRVISVQRTVRREILSLDGRINDATMCKLERGYSAIIQDLSECVMNLERWVEKSITRTISAEKIKRAFSNDDERASLSSTTFQNVSLEVQLDELDNSFQKLLEEIVRAQKGEGAKDAQSVTVMEIRAEYEDKLNRMKAKMRELLQSEVSAYKERQKQEISVLERELLKTREKLAESSKAYEEHIRSLTTELWRVGEKFLSKKDELEWERKKQRSGSLMSLQHVHSSGLVPPKEESSRISGGHSLRSLPIHDSTNKREGRGLHMSDEEGEVFDNRWLRELSATPRASRASPAPARLSELRWRNSLCPPHLKSSYPAETQFAPALDEEDIKVHYSTVTGQLL</sequence>
<dbReference type="Proteomes" id="UP001153714">
    <property type="component" value="Chromosome 8"/>
</dbReference>
<dbReference type="AlphaFoldDB" id="A0A9N9WLD6"/>
<keyword evidence="1" id="KW-0175">Coiled coil</keyword>
<feature type="compositionally biased region" description="Basic and acidic residues" evidence="2">
    <location>
        <begin position="595"/>
        <end position="607"/>
    </location>
</feature>
<evidence type="ECO:0000313" key="3">
    <source>
        <dbReference type="EMBL" id="CAG9795568.1"/>
    </source>
</evidence>
<evidence type="ECO:0000313" key="4">
    <source>
        <dbReference type="Proteomes" id="UP001153714"/>
    </source>
</evidence>
<organism evidence="3 4">
    <name type="scientific">Diatraea saccharalis</name>
    <name type="common">sugarcane borer</name>
    <dbReference type="NCBI Taxonomy" id="40085"/>
    <lineage>
        <taxon>Eukaryota</taxon>
        <taxon>Metazoa</taxon>
        <taxon>Ecdysozoa</taxon>
        <taxon>Arthropoda</taxon>
        <taxon>Hexapoda</taxon>
        <taxon>Insecta</taxon>
        <taxon>Pterygota</taxon>
        <taxon>Neoptera</taxon>
        <taxon>Endopterygota</taxon>
        <taxon>Lepidoptera</taxon>
        <taxon>Glossata</taxon>
        <taxon>Ditrysia</taxon>
        <taxon>Pyraloidea</taxon>
        <taxon>Crambidae</taxon>
        <taxon>Crambinae</taxon>
        <taxon>Diatraea</taxon>
    </lineage>
</organism>
<name>A0A9N9WLD6_9NEOP</name>
<feature type="coiled-coil region" evidence="1">
    <location>
        <begin position="170"/>
        <end position="215"/>
    </location>
</feature>